<evidence type="ECO:0000256" key="1">
    <source>
        <dbReference type="SAM" id="Phobius"/>
    </source>
</evidence>
<organism evidence="2 3">
    <name type="scientific">Microvirga guangxiensis</name>
    <dbReference type="NCBI Taxonomy" id="549386"/>
    <lineage>
        <taxon>Bacteria</taxon>
        <taxon>Pseudomonadati</taxon>
        <taxon>Pseudomonadota</taxon>
        <taxon>Alphaproteobacteria</taxon>
        <taxon>Hyphomicrobiales</taxon>
        <taxon>Methylobacteriaceae</taxon>
        <taxon>Microvirga</taxon>
    </lineage>
</organism>
<proteinExistence type="predicted"/>
<dbReference type="EMBL" id="FMVJ01000003">
    <property type="protein sequence ID" value="SCY29444.1"/>
    <property type="molecule type" value="Genomic_DNA"/>
</dbReference>
<evidence type="ECO:0000313" key="2">
    <source>
        <dbReference type="EMBL" id="SCY29444.1"/>
    </source>
</evidence>
<reference evidence="2 3" key="1">
    <citation type="submission" date="2016-10" db="EMBL/GenBank/DDBJ databases">
        <authorList>
            <person name="de Groot N.N."/>
        </authorList>
    </citation>
    <scope>NUCLEOTIDE SEQUENCE [LARGE SCALE GENOMIC DNA]</scope>
    <source>
        <strain evidence="2 3">CGMCC 1.7666</strain>
    </source>
</reference>
<keyword evidence="3" id="KW-1185">Reference proteome</keyword>
<protein>
    <recommendedName>
        <fullName evidence="4">DUF2474 domain-containing protein</fullName>
    </recommendedName>
</protein>
<keyword evidence="1" id="KW-1133">Transmembrane helix</keyword>
<keyword evidence="1" id="KW-0472">Membrane</keyword>
<dbReference type="AlphaFoldDB" id="A0A1G5ER94"/>
<accession>A0A1G5ER94</accession>
<dbReference type="Proteomes" id="UP000199569">
    <property type="component" value="Unassembled WGS sequence"/>
</dbReference>
<dbReference type="RefSeq" id="WP_280141076.1">
    <property type="nucleotide sequence ID" value="NZ_FMVJ01000003.1"/>
</dbReference>
<evidence type="ECO:0008006" key="4">
    <source>
        <dbReference type="Google" id="ProtNLM"/>
    </source>
</evidence>
<sequence length="43" mass="5051">MQAETHRPPERRSKRLLWFVLMYVVSLAVFAALVYGLKLIIPH</sequence>
<evidence type="ECO:0000313" key="3">
    <source>
        <dbReference type="Proteomes" id="UP000199569"/>
    </source>
</evidence>
<feature type="transmembrane region" description="Helical" evidence="1">
    <location>
        <begin position="16"/>
        <end position="37"/>
    </location>
</feature>
<keyword evidence="1" id="KW-0812">Transmembrane</keyword>
<gene>
    <name evidence="2" type="ORF">SAMN02927923_01079</name>
</gene>
<name>A0A1G5ER94_9HYPH</name>